<dbReference type="Pfam" id="PF07729">
    <property type="entry name" value="FCD"/>
    <property type="match status" value="1"/>
</dbReference>
<proteinExistence type="predicted"/>
<evidence type="ECO:0000256" key="1">
    <source>
        <dbReference type="ARBA" id="ARBA00023015"/>
    </source>
</evidence>
<evidence type="ECO:0000256" key="2">
    <source>
        <dbReference type="ARBA" id="ARBA00023125"/>
    </source>
</evidence>
<dbReference type="SMART" id="SM00895">
    <property type="entry name" value="FCD"/>
    <property type="match status" value="1"/>
</dbReference>
<comment type="caution">
    <text evidence="5">The sequence shown here is derived from an EMBL/GenBank/DDBJ whole genome shotgun (WGS) entry which is preliminary data.</text>
</comment>
<dbReference type="InterPro" id="IPR000524">
    <property type="entry name" value="Tscrpt_reg_HTH_GntR"/>
</dbReference>
<sequence>MSEIAAPLRRSEQLGEEIEERIVTGQYRPGMRLDEQDLADEFGVSRTPVREALIHLASAGMIEMRPRRGAIVAQASPTRLCEMFEVMAELEAMCGRLAARRITPAEQAELLDAHRACEVARDANDPDAYYHLNEVFHQRIYQASHNSFLAEQADALHRRLRPYRRLQLRVRNRMKTSYSEHQAIVDSILSGDGEGAADKLQRHVVVQGERFADLVASLSALQVQNPA</sequence>
<reference evidence="6" key="1">
    <citation type="journal article" date="2022" name="ISME J.">
        <title>Genetic and phylogenetic analysis of dissimilatory iodate-reducing bacteria identifies potential niches across the world's oceans.</title>
        <authorList>
            <person name="Reyes-Umana V."/>
            <person name="Henning Z."/>
            <person name="Lee K."/>
            <person name="Barnum T.P."/>
            <person name="Coates J.D."/>
        </authorList>
    </citation>
    <scope>NUCLEOTIDE SEQUENCE [LARGE SCALE GENOMIC DNA]</scope>
    <source>
        <strain evidence="6">IR12</strain>
    </source>
</reference>
<dbReference type="PRINTS" id="PR00035">
    <property type="entry name" value="HTHGNTR"/>
</dbReference>
<dbReference type="InterPro" id="IPR008920">
    <property type="entry name" value="TF_FadR/GntR_C"/>
</dbReference>
<feature type="domain" description="HTH gntR-type" evidence="4">
    <location>
        <begin position="8"/>
        <end position="75"/>
    </location>
</feature>
<dbReference type="PANTHER" id="PTHR43537:SF49">
    <property type="entry name" value="TRANSCRIPTIONAL REGULATORY PROTEIN"/>
    <property type="match status" value="1"/>
</dbReference>
<dbReference type="AlphaFoldDB" id="A0A944DBB2"/>
<keyword evidence="1" id="KW-0805">Transcription regulation</keyword>
<dbReference type="PROSITE" id="PS50949">
    <property type="entry name" value="HTH_GNTR"/>
    <property type="match status" value="1"/>
</dbReference>
<accession>A0A944DBB2</accession>
<evidence type="ECO:0000313" key="5">
    <source>
        <dbReference type="EMBL" id="MBT0961881.1"/>
    </source>
</evidence>
<name>A0A944DBB2_DENI1</name>
<evidence type="ECO:0000256" key="3">
    <source>
        <dbReference type="ARBA" id="ARBA00023163"/>
    </source>
</evidence>
<protein>
    <submittedName>
        <fullName evidence="5">GntR family transcriptional regulator</fullName>
    </submittedName>
</protein>
<dbReference type="Gene3D" id="1.20.120.530">
    <property type="entry name" value="GntR ligand-binding domain-like"/>
    <property type="match status" value="1"/>
</dbReference>
<dbReference type="SUPFAM" id="SSF48008">
    <property type="entry name" value="GntR ligand-binding domain-like"/>
    <property type="match status" value="1"/>
</dbReference>
<dbReference type="Proteomes" id="UP000694660">
    <property type="component" value="Unassembled WGS sequence"/>
</dbReference>
<dbReference type="PANTHER" id="PTHR43537">
    <property type="entry name" value="TRANSCRIPTIONAL REGULATOR, GNTR FAMILY"/>
    <property type="match status" value="1"/>
</dbReference>
<keyword evidence="2" id="KW-0238">DNA-binding</keyword>
<organism evidence="5 6">
    <name type="scientific">Denitromonas iodatirespirans</name>
    <dbReference type="NCBI Taxonomy" id="2795389"/>
    <lineage>
        <taxon>Bacteria</taxon>
        <taxon>Pseudomonadati</taxon>
        <taxon>Pseudomonadota</taxon>
        <taxon>Betaproteobacteria</taxon>
        <taxon>Rhodocyclales</taxon>
        <taxon>Zoogloeaceae</taxon>
        <taxon>Denitromonas</taxon>
    </lineage>
</organism>
<keyword evidence="6" id="KW-1185">Reference proteome</keyword>
<gene>
    <name evidence="5" type="ORF">I8J34_11925</name>
</gene>
<dbReference type="InterPro" id="IPR011711">
    <property type="entry name" value="GntR_C"/>
</dbReference>
<dbReference type="EMBL" id="JAEKFT010000011">
    <property type="protein sequence ID" value="MBT0961881.1"/>
    <property type="molecule type" value="Genomic_DNA"/>
</dbReference>
<dbReference type="RefSeq" id="WP_214361630.1">
    <property type="nucleotide sequence ID" value="NZ_JAEKFT010000011.1"/>
</dbReference>
<dbReference type="CDD" id="cd07377">
    <property type="entry name" value="WHTH_GntR"/>
    <property type="match status" value="1"/>
</dbReference>
<dbReference type="InterPro" id="IPR036390">
    <property type="entry name" value="WH_DNA-bd_sf"/>
</dbReference>
<dbReference type="SUPFAM" id="SSF46785">
    <property type="entry name" value="Winged helix' DNA-binding domain"/>
    <property type="match status" value="1"/>
</dbReference>
<dbReference type="SMART" id="SM00345">
    <property type="entry name" value="HTH_GNTR"/>
    <property type="match status" value="1"/>
</dbReference>
<evidence type="ECO:0000259" key="4">
    <source>
        <dbReference type="PROSITE" id="PS50949"/>
    </source>
</evidence>
<dbReference type="GO" id="GO:0003677">
    <property type="term" value="F:DNA binding"/>
    <property type="evidence" value="ECO:0007669"/>
    <property type="project" value="UniProtKB-KW"/>
</dbReference>
<keyword evidence="3" id="KW-0804">Transcription</keyword>
<evidence type="ECO:0000313" key="6">
    <source>
        <dbReference type="Proteomes" id="UP000694660"/>
    </source>
</evidence>
<dbReference type="Pfam" id="PF00392">
    <property type="entry name" value="GntR"/>
    <property type="match status" value="1"/>
</dbReference>
<dbReference type="InterPro" id="IPR036388">
    <property type="entry name" value="WH-like_DNA-bd_sf"/>
</dbReference>
<dbReference type="Gene3D" id="1.10.10.10">
    <property type="entry name" value="Winged helix-like DNA-binding domain superfamily/Winged helix DNA-binding domain"/>
    <property type="match status" value="1"/>
</dbReference>
<dbReference type="GO" id="GO:0003700">
    <property type="term" value="F:DNA-binding transcription factor activity"/>
    <property type="evidence" value="ECO:0007669"/>
    <property type="project" value="InterPro"/>
</dbReference>